<dbReference type="Pfam" id="PF22814">
    <property type="entry name" value="WelO5"/>
    <property type="match status" value="1"/>
</dbReference>
<name>A0A2Z4APA9_9BACT</name>
<organism evidence="3 4">
    <name type="scientific">Candidatus Moanibacter tarae</name>
    <dbReference type="NCBI Taxonomy" id="2200854"/>
    <lineage>
        <taxon>Bacteria</taxon>
        <taxon>Pseudomonadati</taxon>
        <taxon>Verrucomicrobiota</taxon>
        <taxon>Opitutia</taxon>
        <taxon>Puniceicoccales</taxon>
        <taxon>Puniceicoccales incertae sedis</taxon>
        <taxon>Candidatus Moanibacter</taxon>
    </lineage>
</organism>
<evidence type="ECO:0000313" key="3">
    <source>
        <dbReference type="EMBL" id="AWT59532.1"/>
    </source>
</evidence>
<accession>A0A2Z4APA9</accession>
<evidence type="ECO:0000259" key="2">
    <source>
        <dbReference type="PROSITE" id="PS51471"/>
    </source>
</evidence>
<proteinExistence type="inferred from homology"/>
<evidence type="ECO:0000313" key="4">
    <source>
        <dbReference type="Proteomes" id="UP000247465"/>
    </source>
</evidence>
<keyword evidence="1" id="KW-0408">Iron</keyword>
<dbReference type="GO" id="GO:0046872">
    <property type="term" value="F:metal ion binding"/>
    <property type="evidence" value="ECO:0007669"/>
    <property type="project" value="UniProtKB-KW"/>
</dbReference>
<feature type="domain" description="Fe2OG dioxygenase" evidence="2">
    <location>
        <begin position="134"/>
        <end position="275"/>
    </location>
</feature>
<sequence length="286" mass="32228">MLNSSTWEALAPDLKTVLSQSKNPLQALADMETPAIVLRQAFNPEQCKGLIARFIRMGLMREVESSGGTGSMSGMDRRLRIDIGTSLGNRGSDKEAFLQHAVETHRLFRFLFEDFDNPVSVIYDALGRLAVGKKVMTAREADGQLYGPAIFRVHYEGQYYRPHIDHVAVLAKQDRTDFVVSRFKHQFAGVLCFQNADETGRAAQGILHRCAWSPEVQTHLSDNSYYEYAEEKGIESSVIELEQGDFYLFNSGCIHEVPKIEGDQPRIVLAVFIGYSHDDDEVFVWS</sequence>
<dbReference type="AlphaFoldDB" id="A0A2Z4APA9"/>
<reference evidence="3 4" key="1">
    <citation type="submission" date="2018-06" db="EMBL/GenBank/DDBJ databases">
        <title>Draft Genome Sequence of a Novel Marine Bacterium Related to the Verrucomicrobia.</title>
        <authorList>
            <person name="Vosseberg J."/>
            <person name="Martijn J."/>
            <person name="Ettema T.J.G."/>
        </authorList>
    </citation>
    <scope>NUCLEOTIDE SEQUENCE [LARGE SCALE GENOMIC DNA]</scope>
    <source>
        <strain evidence="3">TARA_B100001123</strain>
    </source>
</reference>
<dbReference type="EMBL" id="CP029803">
    <property type="protein sequence ID" value="AWT59532.1"/>
    <property type="molecule type" value="Genomic_DNA"/>
</dbReference>
<comment type="similarity">
    <text evidence="1">Belongs to the iron/ascorbate-dependent oxidoreductase family.</text>
</comment>
<keyword evidence="1" id="KW-0560">Oxidoreductase</keyword>
<dbReference type="InterPro" id="IPR005123">
    <property type="entry name" value="Oxoglu/Fe-dep_dioxygenase_dom"/>
</dbReference>
<dbReference type="GO" id="GO:0016491">
    <property type="term" value="F:oxidoreductase activity"/>
    <property type="evidence" value="ECO:0007669"/>
    <property type="project" value="UniProtKB-KW"/>
</dbReference>
<dbReference type="KEGG" id="mtar:DF168_00722"/>
<dbReference type="InterPro" id="IPR055091">
    <property type="entry name" value="WelO5-like"/>
</dbReference>
<gene>
    <name evidence="3" type="ORF">DF168_00722</name>
</gene>
<dbReference type="Proteomes" id="UP000247465">
    <property type="component" value="Chromosome"/>
</dbReference>
<protein>
    <recommendedName>
        <fullName evidence="2">Fe2OG dioxygenase domain-containing protein</fullName>
    </recommendedName>
</protein>
<evidence type="ECO:0000256" key="1">
    <source>
        <dbReference type="RuleBase" id="RU003682"/>
    </source>
</evidence>
<keyword evidence="1" id="KW-0479">Metal-binding</keyword>
<dbReference type="PROSITE" id="PS51471">
    <property type="entry name" value="FE2OG_OXY"/>
    <property type="match status" value="1"/>
</dbReference>